<gene>
    <name evidence="8" type="ORF">C7410_106104</name>
</gene>
<name>A0A2V4U051_9BURK</name>
<evidence type="ECO:0000256" key="6">
    <source>
        <dbReference type="SAM" id="Phobius"/>
    </source>
</evidence>
<accession>A0A2V4U051</accession>
<dbReference type="GO" id="GO:0005886">
    <property type="term" value="C:plasma membrane"/>
    <property type="evidence" value="ECO:0007669"/>
    <property type="project" value="UniProtKB-SubCell"/>
</dbReference>
<dbReference type="Proteomes" id="UP000247772">
    <property type="component" value="Unassembled WGS sequence"/>
</dbReference>
<evidence type="ECO:0000256" key="5">
    <source>
        <dbReference type="ARBA" id="ARBA00023136"/>
    </source>
</evidence>
<comment type="caution">
    <text evidence="8">The sequence shown here is derived from an EMBL/GenBank/DDBJ whole genome shotgun (WGS) entry which is preliminary data.</text>
</comment>
<proteinExistence type="predicted"/>
<keyword evidence="5 6" id="KW-0472">Membrane</keyword>
<keyword evidence="2" id="KW-1003">Cell membrane</keyword>
<dbReference type="OrthoDB" id="7596142at2"/>
<dbReference type="EMBL" id="QJSQ01000006">
    <property type="protein sequence ID" value="PYE24274.1"/>
    <property type="molecule type" value="Genomic_DNA"/>
</dbReference>
<dbReference type="AlphaFoldDB" id="A0A2V4U051"/>
<reference evidence="8 9" key="1">
    <citation type="submission" date="2018-06" db="EMBL/GenBank/DDBJ databases">
        <title>Genomic Encyclopedia of Type Strains, Phase IV (KMG-V): Genome sequencing to study the core and pangenomes of soil and plant-associated prokaryotes.</title>
        <authorList>
            <person name="Whitman W."/>
        </authorList>
    </citation>
    <scope>NUCLEOTIDE SEQUENCE [LARGE SCALE GENOMIC DNA]</scope>
    <source>
        <strain evidence="8 9">SRCL-318</strain>
    </source>
</reference>
<evidence type="ECO:0000256" key="4">
    <source>
        <dbReference type="ARBA" id="ARBA00022989"/>
    </source>
</evidence>
<dbReference type="RefSeq" id="WP_110854847.1">
    <property type="nucleotide sequence ID" value="NZ_QJSQ01000006.1"/>
</dbReference>
<evidence type="ECO:0000256" key="1">
    <source>
        <dbReference type="ARBA" id="ARBA00004651"/>
    </source>
</evidence>
<feature type="transmembrane region" description="Helical" evidence="6">
    <location>
        <begin position="44"/>
        <end position="67"/>
    </location>
</feature>
<keyword evidence="4 6" id="KW-1133">Transmembrane helix</keyword>
<dbReference type="Pfam" id="PF13396">
    <property type="entry name" value="PLDc_N"/>
    <property type="match status" value="1"/>
</dbReference>
<evidence type="ECO:0000256" key="3">
    <source>
        <dbReference type="ARBA" id="ARBA00022692"/>
    </source>
</evidence>
<comment type="subcellular location">
    <subcellularLocation>
        <location evidence="1">Cell membrane</location>
        <topology evidence="1">Multi-pass membrane protein</topology>
    </subcellularLocation>
</comment>
<dbReference type="InterPro" id="IPR027379">
    <property type="entry name" value="CLS_N"/>
</dbReference>
<evidence type="ECO:0000313" key="9">
    <source>
        <dbReference type="Proteomes" id="UP000247772"/>
    </source>
</evidence>
<evidence type="ECO:0000259" key="7">
    <source>
        <dbReference type="Pfam" id="PF13396"/>
    </source>
</evidence>
<feature type="domain" description="Cardiolipin synthase N-terminal" evidence="7">
    <location>
        <begin position="23"/>
        <end position="67"/>
    </location>
</feature>
<keyword evidence="3 6" id="KW-0812">Transmembrane</keyword>
<evidence type="ECO:0000313" key="8">
    <source>
        <dbReference type="EMBL" id="PYE24274.1"/>
    </source>
</evidence>
<feature type="transmembrane region" description="Helical" evidence="6">
    <location>
        <begin position="12"/>
        <end position="32"/>
    </location>
</feature>
<evidence type="ECO:0000256" key="2">
    <source>
        <dbReference type="ARBA" id="ARBA00022475"/>
    </source>
</evidence>
<organism evidence="8 9">
    <name type="scientific">Paraburkholderia silvatlantica</name>
    <dbReference type="NCBI Taxonomy" id="321895"/>
    <lineage>
        <taxon>Bacteria</taxon>
        <taxon>Pseudomonadati</taxon>
        <taxon>Pseudomonadota</taxon>
        <taxon>Betaproteobacteria</taxon>
        <taxon>Burkholderiales</taxon>
        <taxon>Burkholderiaceae</taxon>
        <taxon>Paraburkholderia</taxon>
    </lineage>
</organism>
<protein>
    <submittedName>
        <fullName evidence="8">Phospholipase D-like protein</fullName>
    </submittedName>
</protein>
<sequence length="126" mass="14908">MIFANGFTFSNFIIDAFSIFMFILWFWLFITITSDLFRRTDISGFLKIVWVIFLIVLPYIGIFAYVLTQGRDMAHRNQERAQKAREELRHIVGYSVADEIEKLDKLKTTGSITEDEYKRLRARLVE</sequence>